<dbReference type="EMBL" id="LXQA010834506">
    <property type="protein sequence ID" value="MCI73257.1"/>
    <property type="molecule type" value="Genomic_DNA"/>
</dbReference>
<accession>A0A392UKH6</accession>
<protein>
    <submittedName>
        <fullName evidence="1">Uncharacterized protein</fullName>
    </submittedName>
</protein>
<dbReference type="Proteomes" id="UP000265520">
    <property type="component" value="Unassembled WGS sequence"/>
</dbReference>
<proteinExistence type="predicted"/>
<keyword evidence="2" id="KW-1185">Reference proteome</keyword>
<organism evidence="1 2">
    <name type="scientific">Trifolium medium</name>
    <dbReference type="NCBI Taxonomy" id="97028"/>
    <lineage>
        <taxon>Eukaryota</taxon>
        <taxon>Viridiplantae</taxon>
        <taxon>Streptophyta</taxon>
        <taxon>Embryophyta</taxon>
        <taxon>Tracheophyta</taxon>
        <taxon>Spermatophyta</taxon>
        <taxon>Magnoliopsida</taxon>
        <taxon>eudicotyledons</taxon>
        <taxon>Gunneridae</taxon>
        <taxon>Pentapetalae</taxon>
        <taxon>rosids</taxon>
        <taxon>fabids</taxon>
        <taxon>Fabales</taxon>
        <taxon>Fabaceae</taxon>
        <taxon>Papilionoideae</taxon>
        <taxon>50 kb inversion clade</taxon>
        <taxon>NPAAA clade</taxon>
        <taxon>Hologalegina</taxon>
        <taxon>IRL clade</taxon>
        <taxon>Trifolieae</taxon>
        <taxon>Trifolium</taxon>
    </lineage>
</organism>
<reference evidence="1 2" key="1">
    <citation type="journal article" date="2018" name="Front. Plant Sci.">
        <title>Red Clover (Trifolium pratense) and Zigzag Clover (T. medium) - A Picture of Genomic Similarities and Differences.</title>
        <authorList>
            <person name="Dluhosova J."/>
            <person name="Istvanek J."/>
            <person name="Nedelnik J."/>
            <person name="Repkova J."/>
        </authorList>
    </citation>
    <scope>NUCLEOTIDE SEQUENCE [LARGE SCALE GENOMIC DNA]</scope>
    <source>
        <strain evidence="2">cv. 10/8</strain>
        <tissue evidence="1">Leaf</tissue>
    </source>
</reference>
<feature type="non-terminal residue" evidence="1">
    <location>
        <position position="1"/>
    </location>
</feature>
<feature type="non-terminal residue" evidence="1">
    <location>
        <position position="55"/>
    </location>
</feature>
<sequence>SVEICRSQGASGLPPIRPSLLIRLSPCDCVRFVLLERDFMPAALLRGLLARGCGS</sequence>
<comment type="caution">
    <text evidence="1">The sequence shown here is derived from an EMBL/GenBank/DDBJ whole genome shotgun (WGS) entry which is preliminary data.</text>
</comment>
<name>A0A392UKH6_9FABA</name>
<evidence type="ECO:0000313" key="2">
    <source>
        <dbReference type="Proteomes" id="UP000265520"/>
    </source>
</evidence>
<dbReference type="AlphaFoldDB" id="A0A392UKH6"/>
<evidence type="ECO:0000313" key="1">
    <source>
        <dbReference type="EMBL" id="MCI73257.1"/>
    </source>
</evidence>